<dbReference type="EMBL" id="JAWDJX010000011">
    <property type="protein sequence ID" value="KAK3054704.1"/>
    <property type="molecule type" value="Genomic_DNA"/>
</dbReference>
<accession>A0AAJ0G9S3</accession>
<reference evidence="3" key="1">
    <citation type="submission" date="2023-04" db="EMBL/GenBank/DDBJ databases">
        <title>Black Yeasts Isolated from many extreme environments.</title>
        <authorList>
            <person name="Coleine C."/>
            <person name="Stajich J.E."/>
            <person name="Selbmann L."/>
        </authorList>
    </citation>
    <scope>NUCLEOTIDE SEQUENCE</scope>
    <source>
        <strain evidence="3">CCFEE 5312</strain>
    </source>
</reference>
<dbReference type="InterPro" id="IPR001810">
    <property type="entry name" value="F-box_dom"/>
</dbReference>
<feature type="region of interest" description="Disordered" evidence="1">
    <location>
        <begin position="97"/>
        <end position="116"/>
    </location>
</feature>
<keyword evidence="4" id="KW-1185">Reference proteome</keyword>
<dbReference type="Proteomes" id="UP001271007">
    <property type="component" value="Unassembled WGS sequence"/>
</dbReference>
<dbReference type="InterPro" id="IPR036047">
    <property type="entry name" value="F-box-like_dom_sf"/>
</dbReference>
<feature type="domain" description="F-box" evidence="2">
    <location>
        <begin position="21"/>
        <end position="55"/>
    </location>
</feature>
<dbReference type="AlphaFoldDB" id="A0AAJ0G9S3"/>
<evidence type="ECO:0000313" key="4">
    <source>
        <dbReference type="Proteomes" id="UP001271007"/>
    </source>
</evidence>
<evidence type="ECO:0000313" key="3">
    <source>
        <dbReference type="EMBL" id="KAK3054704.1"/>
    </source>
</evidence>
<evidence type="ECO:0000256" key="1">
    <source>
        <dbReference type="SAM" id="MobiDB-lite"/>
    </source>
</evidence>
<evidence type="ECO:0000259" key="2">
    <source>
        <dbReference type="Pfam" id="PF00646"/>
    </source>
</evidence>
<sequence>MEDDDRPPPPTACARTINTVELLEQIILQLPCRSALGARQVSKVWRDTFDGCYIFREALCMAAIPRPTPHLLDFKESKGLQVTDFINNEMDELFPRSTWNISRPPPQDSCADATHV</sequence>
<organism evidence="3 4">
    <name type="scientific">Extremus antarcticus</name>
    <dbReference type="NCBI Taxonomy" id="702011"/>
    <lineage>
        <taxon>Eukaryota</taxon>
        <taxon>Fungi</taxon>
        <taxon>Dikarya</taxon>
        <taxon>Ascomycota</taxon>
        <taxon>Pezizomycotina</taxon>
        <taxon>Dothideomycetes</taxon>
        <taxon>Dothideomycetidae</taxon>
        <taxon>Mycosphaerellales</taxon>
        <taxon>Extremaceae</taxon>
        <taxon>Extremus</taxon>
    </lineage>
</organism>
<gene>
    <name evidence="3" type="ORF">LTR09_004433</name>
</gene>
<comment type="caution">
    <text evidence="3">The sequence shown here is derived from an EMBL/GenBank/DDBJ whole genome shotgun (WGS) entry which is preliminary data.</text>
</comment>
<dbReference type="SUPFAM" id="SSF81383">
    <property type="entry name" value="F-box domain"/>
    <property type="match status" value="1"/>
</dbReference>
<dbReference type="Pfam" id="PF00646">
    <property type="entry name" value="F-box"/>
    <property type="match status" value="1"/>
</dbReference>
<name>A0AAJ0G9S3_9PEZI</name>
<proteinExistence type="predicted"/>
<protein>
    <recommendedName>
        <fullName evidence="2">F-box domain-containing protein</fullName>
    </recommendedName>
</protein>